<dbReference type="Proteomes" id="UP000516384">
    <property type="component" value="Chromosome"/>
</dbReference>
<feature type="transmembrane region" description="Helical" evidence="1">
    <location>
        <begin position="7"/>
        <end position="27"/>
    </location>
</feature>
<evidence type="ECO:0000313" key="2">
    <source>
        <dbReference type="EMBL" id="MDR6776281.1"/>
    </source>
</evidence>
<evidence type="ECO:0000313" key="3">
    <source>
        <dbReference type="EMBL" id="QNR65032.1"/>
    </source>
</evidence>
<keyword evidence="1" id="KW-1133">Transmembrane helix</keyword>
<accession>A0A7H0Y1S4</accession>
<dbReference type="AlphaFoldDB" id="A0A7H0Y1S4"/>
<dbReference type="EMBL" id="CP061172">
    <property type="protein sequence ID" value="QNR65032.1"/>
    <property type="molecule type" value="Genomic_DNA"/>
</dbReference>
<evidence type="ECO:0000313" key="4">
    <source>
        <dbReference type="Proteomes" id="UP000516384"/>
    </source>
</evidence>
<organism evidence="3 4">
    <name type="scientific">Paenibacillus peoriae</name>
    <dbReference type="NCBI Taxonomy" id="59893"/>
    <lineage>
        <taxon>Bacteria</taxon>
        <taxon>Bacillati</taxon>
        <taxon>Bacillota</taxon>
        <taxon>Bacilli</taxon>
        <taxon>Bacillales</taxon>
        <taxon>Paenibacillaceae</taxon>
        <taxon>Paenibacillus</taxon>
    </lineage>
</organism>
<keyword evidence="5" id="KW-1185">Reference proteome</keyword>
<evidence type="ECO:0000313" key="5">
    <source>
        <dbReference type="Proteomes" id="UP001266807"/>
    </source>
</evidence>
<dbReference type="EMBL" id="JAVDUG010000001">
    <property type="protein sequence ID" value="MDR6776281.1"/>
    <property type="molecule type" value="Genomic_DNA"/>
</dbReference>
<keyword evidence="1" id="KW-0812">Transmembrane</keyword>
<gene>
    <name evidence="3" type="ORF">IAQ67_13950</name>
    <name evidence="2" type="ORF">J2W98_000528</name>
</gene>
<reference evidence="2 5" key="2">
    <citation type="submission" date="2023-07" db="EMBL/GenBank/DDBJ databases">
        <title>Sorghum-associated microbial communities from plants grown in Nebraska, USA.</title>
        <authorList>
            <person name="Schachtman D."/>
        </authorList>
    </citation>
    <scope>NUCLEOTIDE SEQUENCE [LARGE SCALE GENOMIC DNA]</scope>
    <source>
        <strain evidence="2 5">BE143</strain>
    </source>
</reference>
<keyword evidence="1" id="KW-0472">Membrane</keyword>
<dbReference type="Proteomes" id="UP001266807">
    <property type="component" value="Unassembled WGS sequence"/>
</dbReference>
<evidence type="ECO:0000256" key="1">
    <source>
        <dbReference type="SAM" id="Phobius"/>
    </source>
</evidence>
<sequence length="79" mass="9908">MNKKLRDFIIVFVIIPLSLSSLIWVHFLTNYMDWKHIKEEYHIQEGYWEFFGRNWYKKGFQIEVDYLREYKEKQEKAAE</sequence>
<reference evidence="3 4" key="1">
    <citation type="submission" date="2020-09" db="EMBL/GenBank/DDBJ databases">
        <title>Characterization of Paenibacillus peoriae strain ZF390 with broad-spectrum antimicrobial activity as a potential biocontrol agent.</title>
        <authorList>
            <person name="Li L."/>
            <person name="Zhao Y."/>
            <person name="Li B."/>
            <person name="Xie X."/>
        </authorList>
    </citation>
    <scope>NUCLEOTIDE SEQUENCE [LARGE SCALE GENOMIC DNA]</scope>
    <source>
        <strain evidence="3 4">ZF390</strain>
    </source>
</reference>
<proteinExistence type="predicted"/>
<dbReference type="RefSeq" id="WP_025722226.1">
    <property type="nucleotide sequence ID" value="NZ_CP061172.1"/>
</dbReference>
<name>A0A7H0Y1S4_9BACL</name>
<protein>
    <submittedName>
        <fullName evidence="3">Uncharacterized protein</fullName>
    </submittedName>
</protein>